<dbReference type="PROSITE" id="PS51318">
    <property type="entry name" value="TAT"/>
    <property type="match status" value="1"/>
</dbReference>
<evidence type="ECO:0000256" key="3">
    <source>
        <dbReference type="ARBA" id="ARBA00022970"/>
    </source>
</evidence>
<keyword evidence="2" id="KW-0732">Signal</keyword>
<gene>
    <name evidence="5" type="ORF">SAMN05216337_101130</name>
</gene>
<dbReference type="Proteomes" id="UP000199245">
    <property type="component" value="Unassembled WGS sequence"/>
</dbReference>
<protein>
    <submittedName>
        <fullName evidence="5">Amino acid/amide ABC transporter substrate-binding protein, HAAT family</fullName>
    </submittedName>
</protein>
<comment type="similarity">
    <text evidence="1">Belongs to the leucine-binding protein family.</text>
</comment>
<reference evidence="5 6" key="1">
    <citation type="submission" date="2016-10" db="EMBL/GenBank/DDBJ databases">
        <authorList>
            <person name="de Groot N.N."/>
        </authorList>
    </citation>
    <scope>NUCLEOTIDE SEQUENCE [LARGE SCALE GENOMIC DNA]</scope>
    <source>
        <strain evidence="5 6">R5</strain>
    </source>
</reference>
<dbReference type="RefSeq" id="WP_092082956.1">
    <property type="nucleotide sequence ID" value="NZ_FMZW01000011.1"/>
</dbReference>
<evidence type="ECO:0000313" key="6">
    <source>
        <dbReference type="Proteomes" id="UP000199245"/>
    </source>
</evidence>
<accession>A0A1G6ULI3</accession>
<dbReference type="InterPro" id="IPR006311">
    <property type="entry name" value="TAT_signal"/>
</dbReference>
<dbReference type="InterPro" id="IPR051010">
    <property type="entry name" value="BCAA_transport"/>
</dbReference>
<evidence type="ECO:0000256" key="1">
    <source>
        <dbReference type="ARBA" id="ARBA00010062"/>
    </source>
</evidence>
<name>A0A1G6ULI3_9BRAD</name>
<evidence type="ECO:0000259" key="4">
    <source>
        <dbReference type="Pfam" id="PF13458"/>
    </source>
</evidence>
<dbReference type="SUPFAM" id="SSF53822">
    <property type="entry name" value="Periplasmic binding protein-like I"/>
    <property type="match status" value="1"/>
</dbReference>
<dbReference type="InterPro" id="IPR028082">
    <property type="entry name" value="Peripla_BP_I"/>
</dbReference>
<feature type="domain" description="Leucine-binding protein" evidence="4">
    <location>
        <begin position="42"/>
        <end position="384"/>
    </location>
</feature>
<dbReference type="EMBL" id="FMZW01000011">
    <property type="protein sequence ID" value="SDD42114.1"/>
    <property type="molecule type" value="Genomic_DNA"/>
</dbReference>
<dbReference type="GO" id="GO:0006865">
    <property type="term" value="P:amino acid transport"/>
    <property type="evidence" value="ECO:0007669"/>
    <property type="project" value="UniProtKB-KW"/>
</dbReference>
<evidence type="ECO:0000256" key="2">
    <source>
        <dbReference type="ARBA" id="ARBA00022729"/>
    </source>
</evidence>
<keyword evidence="3" id="KW-0813">Transport</keyword>
<dbReference type="Pfam" id="PF13458">
    <property type="entry name" value="Peripla_BP_6"/>
    <property type="match status" value="1"/>
</dbReference>
<dbReference type="PANTHER" id="PTHR30483">
    <property type="entry name" value="LEUCINE-SPECIFIC-BINDING PROTEIN"/>
    <property type="match status" value="1"/>
</dbReference>
<dbReference type="InterPro" id="IPR028081">
    <property type="entry name" value="Leu-bd"/>
</dbReference>
<keyword evidence="3" id="KW-0029">Amino-acid transport</keyword>
<dbReference type="AlphaFoldDB" id="A0A1G6ULI3"/>
<sequence>MTKKVTKAGSISRRRLLTTASAGAVLAVSPFRINLLQAQEAPIKIGFPVPLTGPYGAEAQDQVRAGQLAVAQFNDAGGLNGRKAELVVRDDKLNPGEAATRTLELVEKEKVNFVVGSLSAAVQLAINNVTKERGVIFNSISQSDAINEAADFSKYTFHEALNPHMTSGAVGRYAFTKFGKKVAFLTADYAYGHEMVRGFLEVGKQFNIENLGDIRHPLGTTDFSTLLPRLQALKPDILCISNFGRDQQIALKQATDFGIKKSIQIIAPLLSHASRVAAGPQAFEGVVGGCSFFWGIEDKFASTKAFNDAFRKMYDGKLPTDYGALGYGGVRTVLEAVKRAGSVETDKVVAALEALKYDYYKGPQYYRKCDHQSVQSVLVIKSKSKDMKNESDVFEVLSTEEPDEKNLRSCDALGHKS</sequence>
<evidence type="ECO:0000313" key="5">
    <source>
        <dbReference type="EMBL" id="SDD42114.1"/>
    </source>
</evidence>
<organism evidence="5 6">
    <name type="scientific">Bradyrhizobium brasilense</name>
    <dbReference type="NCBI Taxonomy" id="1419277"/>
    <lineage>
        <taxon>Bacteria</taxon>
        <taxon>Pseudomonadati</taxon>
        <taxon>Pseudomonadota</taxon>
        <taxon>Alphaproteobacteria</taxon>
        <taxon>Hyphomicrobiales</taxon>
        <taxon>Nitrobacteraceae</taxon>
        <taxon>Bradyrhizobium</taxon>
    </lineage>
</organism>
<dbReference type="Gene3D" id="3.40.50.2300">
    <property type="match status" value="2"/>
</dbReference>
<dbReference type="PANTHER" id="PTHR30483:SF6">
    <property type="entry name" value="PERIPLASMIC BINDING PROTEIN OF ABC TRANSPORTER FOR NATURAL AMINO ACIDS"/>
    <property type="match status" value="1"/>
</dbReference>
<proteinExistence type="inferred from homology"/>